<dbReference type="EMBL" id="MDYL01000017">
    <property type="protein sequence ID" value="OQD72998.1"/>
    <property type="molecule type" value="Genomic_DNA"/>
</dbReference>
<name>A0A1V6P7Q0_PENDC</name>
<comment type="caution">
    <text evidence="5">The sequence shown here is derived from an EMBL/GenBank/DDBJ whole genome shotgun (WGS) entry which is preliminary data.</text>
</comment>
<dbReference type="Pfam" id="PF06229">
    <property type="entry name" value="FRG1"/>
    <property type="match status" value="1"/>
</dbReference>
<feature type="region of interest" description="Disordered" evidence="4">
    <location>
        <begin position="1"/>
        <end position="50"/>
    </location>
</feature>
<accession>A0A1V6P7Q0</accession>
<dbReference type="PANTHER" id="PTHR12928">
    <property type="entry name" value="FRG1 PROTEIN"/>
    <property type="match status" value="1"/>
</dbReference>
<dbReference type="SUPFAM" id="SSF50405">
    <property type="entry name" value="Actin-crosslinking proteins"/>
    <property type="match status" value="1"/>
</dbReference>
<keyword evidence="3" id="KW-0539">Nucleus</keyword>
<evidence type="ECO:0000256" key="3">
    <source>
        <dbReference type="ARBA" id="ARBA00023242"/>
    </source>
</evidence>
<gene>
    <name evidence="5" type="ORF">PENDEC_c017G05010</name>
</gene>
<proteinExistence type="inferred from homology"/>
<dbReference type="AlphaFoldDB" id="A0A1V6P7Q0"/>
<dbReference type="Gene3D" id="2.80.10.50">
    <property type="match status" value="1"/>
</dbReference>
<comment type="similarity">
    <text evidence="2">Belongs to the FRG1 family.</text>
</comment>
<comment type="subcellular location">
    <subcellularLocation>
        <location evidence="1">Nucleus</location>
        <location evidence="1">Nucleolus</location>
    </subcellularLocation>
</comment>
<evidence type="ECO:0000256" key="1">
    <source>
        <dbReference type="ARBA" id="ARBA00004604"/>
    </source>
</evidence>
<dbReference type="InterPro" id="IPR010414">
    <property type="entry name" value="FRG1"/>
</dbReference>
<dbReference type="OMA" id="ACDVNGK"/>
<evidence type="ECO:0000256" key="4">
    <source>
        <dbReference type="SAM" id="MobiDB-lite"/>
    </source>
</evidence>
<evidence type="ECO:0000313" key="6">
    <source>
        <dbReference type="Proteomes" id="UP000191522"/>
    </source>
</evidence>
<dbReference type="STRING" id="69771.A0A1V6P7Q0"/>
<dbReference type="GO" id="GO:0071013">
    <property type="term" value="C:catalytic step 2 spliceosome"/>
    <property type="evidence" value="ECO:0007669"/>
    <property type="project" value="TreeGrafter"/>
</dbReference>
<evidence type="ECO:0000313" key="5">
    <source>
        <dbReference type="EMBL" id="OQD72998.1"/>
    </source>
</evidence>
<sequence length="269" mass="29604">MVKPLTFKGDKPKKQKRKRDPDSEKPPKARKTEAPETDDNPDDQSWVSADAPTDIAGPIVLVLPSDQPTCIASDANGTVFASIIENLVEGDPSTAEPHDVRQVWIATKVAGTESFSFKGHHGKYLSCDNHGLFSATAAAVGHYESFLVIPSPDIPGTFSIQTHGGDTETFLCVKESVKASGGVEIRGDASAISFETTLRIRMQARFKPKLRADKESKAYEKISKKELEAIVGRSLNDDEVRRLRRARREGYFHEEVLEAKISGKHDKFA</sequence>
<keyword evidence="6" id="KW-1185">Reference proteome</keyword>
<evidence type="ECO:0008006" key="7">
    <source>
        <dbReference type="Google" id="ProtNLM"/>
    </source>
</evidence>
<dbReference type="InterPro" id="IPR008999">
    <property type="entry name" value="Actin-crosslinking"/>
</dbReference>
<feature type="compositionally biased region" description="Basic and acidic residues" evidence="4">
    <location>
        <begin position="19"/>
        <end position="34"/>
    </location>
</feature>
<evidence type="ECO:0000256" key="2">
    <source>
        <dbReference type="ARBA" id="ARBA00010878"/>
    </source>
</evidence>
<dbReference type="CDD" id="cd23339">
    <property type="entry name" value="beta-trefoil_FSCN_fungal_FRG1-like"/>
    <property type="match status" value="1"/>
</dbReference>
<dbReference type="GO" id="GO:0005730">
    <property type="term" value="C:nucleolus"/>
    <property type="evidence" value="ECO:0007669"/>
    <property type="project" value="UniProtKB-SubCell"/>
</dbReference>
<dbReference type="PANTHER" id="PTHR12928:SF0">
    <property type="entry name" value="FSHD REGION GENE 1"/>
    <property type="match status" value="1"/>
</dbReference>
<reference evidence="6" key="1">
    <citation type="journal article" date="2017" name="Nat. Microbiol.">
        <title>Global analysis of biosynthetic gene clusters reveals vast potential of secondary metabolite production in Penicillium species.</title>
        <authorList>
            <person name="Nielsen J.C."/>
            <person name="Grijseels S."/>
            <person name="Prigent S."/>
            <person name="Ji B."/>
            <person name="Dainat J."/>
            <person name="Nielsen K.F."/>
            <person name="Frisvad J.C."/>
            <person name="Workman M."/>
            <person name="Nielsen J."/>
        </authorList>
    </citation>
    <scope>NUCLEOTIDE SEQUENCE [LARGE SCALE GENOMIC DNA]</scope>
    <source>
        <strain evidence="6">IBT 11843</strain>
    </source>
</reference>
<organism evidence="5 6">
    <name type="scientific">Penicillium decumbens</name>
    <dbReference type="NCBI Taxonomy" id="69771"/>
    <lineage>
        <taxon>Eukaryota</taxon>
        <taxon>Fungi</taxon>
        <taxon>Dikarya</taxon>
        <taxon>Ascomycota</taxon>
        <taxon>Pezizomycotina</taxon>
        <taxon>Eurotiomycetes</taxon>
        <taxon>Eurotiomycetidae</taxon>
        <taxon>Eurotiales</taxon>
        <taxon>Aspergillaceae</taxon>
        <taxon>Penicillium</taxon>
    </lineage>
</organism>
<protein>
    <recommendedName>
        <fullName evidence="7">FRG1-like family protein</fullName>
    </recommendedName>
</protein>
<dbReference type="OrthoDB" id="5539371at2759"/>
<dbReference type="Proteomes" id="UP000191522">
    <property type="component" value="Unassembled WGS sequence"/>
</dbReference>
<dbReference type="GO" id="GO:0051015">
    <property type="term" value="F:actin filament binding"/>
    <property type="evidence" value="ECO:0007669"/>
    <property type="project" value="TreeGrafter"/>
</dbReference>